<name>A0A3M8AZQ6_9BACL</name>
<dbReference type="InterPro" id="IPR036388">
    <property type="entry name" value="WH-like_DNA-bd_sf"/>
</dbReference>
<organism evidence="4 5">
    <name type="scientific">Brevibacillus gelatini</name>
    <dbReference type="NCBI Taxonomy" id="1655277"/>
    <lineage>
        <taxon>Bacteria</taxon>
        <taxon>Bacillati</taxon>
        <taxon>Bacillota</taxon>
        <taxon>Bacilli</taxon>
        <taxon>Bacillales</taxon>
        <taxon>Paenibacillaceae</taxon>
        <taxon>Brevibacillus</taxon>
    </lineage>
</organism>
<dbReference type="Proteomes" id="UP000268829">
    <property type="component" value="Unassembled WGS sequence"/>
</dbReference>
<sequence length="87" mass="10037">MTENQLLDKLMNGVSEKYGLTPQESKVLAMLLQGYSIPQVAVHLEVSPYTAEKHSQTVLRKLNIMYKRELPFWLLKEMETVKGMVKL</sequence>
<dbReference type="OrthoDB" id="1451306at2"/>
<dbReference type="GO" id="GO:0003677">
    <property type="term" value="F:DNA binding"/>
    <property type="evidence" value="ECO:0007669"/>
    <property type="project" value="InterPro"/>
</dbReference>
<proteinExistence type="predicted"/>
<evidence type="ECO:0000256" key="1">
    <source>
        <dbReference type="ARBA" id="ARBA00023015"/>
    </source>
</evidence>
<dbReference type="PRINTS" id="PR00038">
    <property type="entry name" value="HTHLUXR"/>
</dbReference>
<dbReference type="RefSeq" id="WP_122905034.1">
    <property type="nucleotide sequence ID" value="NZ_RHHS01000028.1"/>
</dbReference>
<keyword evidence="2" id="KW-0804">Transcription</keyword>
<keyword evidence="5" id="KW-1185">Reference proteome</keyword>
<evidence type="ECO:0000256" key="2">
    <source>
        <dbReference type="ARBA" id="ARBA00023163"/>
    </source>
</evidence>
<dbReference type="InterPro" id="IPR016032">
    <property type="entry name" value="Sig_transdc_resp-reg_C-effctor"/>
</dbReference>
<keyword evidence="1" id="KW-0805">Transcription regulation</keyword>
<dbReference type="EMBL" id="RHHS01000028">
    <property type="protein sequence ID" value="RNB56572.1"/>
    <property type="molecule type" value="Genomic_DNA"/>
</dbReference>
<dbReference type="SUPFAM" id="SSF46894">
    <property type="entry name" value="C-terminal effector domain of the bipartite response regulators"/>
    <property type="match status" value="1"/>
</dbReference>
<evidence type="ECO:0000259" key="3">
    <source>
        <dbReference type="SMART" id="SM00421"/>
    </source>
</evidence>
<gene>
    <name evidence="4" type="ORF">EDM57_12250</name>
</gene>
<dbReference type="InterPro" id="IPR000792">
    <property type="entry name" value="Tscrpt_reg_LuxR_C"/>
</dbReference>
<protein>
    <submittedName>
        <fullName evidence="4">LuxR family transcriptional regulator</fullName>
    </submittedName>
</protein>
<evidence type="ECO:0000313" key="5">
    <source>
        <dbReference type="Proteomes" id="UP000268829"/>
    </source>
</evidence>
<comment type="caution">
    <text evidence="4">The sequence shown here is derived from an EMBL/GenBank/DDBJ whole genome shotgun (WGS) entry which is preliminary data.</text>
</comment>
<dbReference type="AlphaFoldDB" id="A0A3M8AZQ6"/>
<dbReference type="Gene3D" id="1.10.10.10">
    <property type="entry name" value="Winged helix-like DNA-binding domain superfamily/Winged helix DNA-binding domain"/>
    <property type="match status" value="1"/>
</dbReference>
<feature type="domain" description="HTH luxR-type" evidence="3">
    <location>
        <begin position="17"/>
        <end position="74"/>
    </location>
</feature>
<dbReference type="GO" id="GO:0006355">
    <property type="term" value="P:regulation of DNA-templated transcription"/>
    <property type="evidence" value="ECO:0007669"/>
    <property type="project" value="InterPro"/>
</dbReference>
<dbReference type="SMART" id="SM00421">
    <property type="entry name" value="HTH_LUXR"/>
    <property type="match status" value="1"/>
</dbReference>
<reference evidence="4 5" key="1">
    <citation type="submission" date="2018-10" db="EMBL/GenBank/DDBJ databases">
        <title>Phylogenomics of Brevibacillus.</title>
        <authorList>
            <person name="Dunlap C."/>
        </authorList>
    </citation>
    <scope>NUCLEOTIDE SEQUENCE [LARGE SCALE GENOMIC DNA]</scope>
    <source>
        <strain evidence="4 5">DSM 100115</strain>
    </source>
</reference>
<evidence type="ECO:0000313" key="4">
    <source>
        <dbReference type="EMBL" id="RNB56572.1"/>
    </source>
</evidence>
<dbReference type="Pfam" id="PF00196">
    <property type="entry name" value="GerE"/>
    <property type="match status" value="1"/>
</dbReference>
<accession>A0A3M8AZQ6</accession>